<evidence type="ECO:0000256" key="7">
    <source>
        <dbReference type="ARBA" id="ARBA00022630"/>
    </source>
</evidence>
<dbReference type="InterPro" id="IPR006094">
    <property type="entry name" value="Oxid_FAD_bind_N"/>
</dbReference>
<dbReference type="GO" id="GO:0005829">
    <property type="term" value="C:cytosol"/>
    <property type="evidence" value="ECO:0007669"/>
    <property type="project" value="TreeGrafter"/>
</dbReference>
<dbReference type="NCBIfam" id="NF000755">
    <property type="entry name" value="PRK00046.1"/>
    <property type="match status" value="1"/>
</dbReference>
<evidence type="ECO:0000256" key="15">
    <source>
        <dbReference type="ARBA" id="ARBA00048914"/>
    </source>
</evidence>
<keyword evidence="11 16" id="KW-0573">Peptidoglycan synthesis</keyword>
<comment type="pathway">
    <text evidence="4 16">Cell wall biogenesis; peptidoglycan biosynthesis.</text>
</comment>
<evidence type="ECO:0000256" key="14">
    <source>
        <dbReference type="ARBA" id="ARBA00023316"/>
    </source>
</evidence>
<dbReference type="GO" id="GO:0008360">
    <property type="term" value="P:regulation of cell shape"/>
    <property type="evidence" value="ECO:0007669"/>
    <property type="project" value="UniProtKB-KW"/>
</dbReference>
<dbReference type="EC" id="1.3.1.98" evidence="16"/>
<evidence type="ECO:0000256" key="5">
    <source>
        <dbReference type="ARBA" id="ARBA00022490"/>
    </source>
</evidence>
<dbReference type="AlphaFoldDB" id="A0A0G1XHB4"/>
<evidence type="ECO:0000256" key="1">
    <source>
        <dbReference type="ARBA" id="ARBA00001974"/>
    </source>
</evidence>
<dbReference type="InterPro" id="IPR011601">
    <property type="entry name" value="MurB_C"/>
</dbReference>
<evidence type="ECO:0000256" key="13">
    <source>
        <dbReference type="ARBA" id="ARBA00023306"/>
    </source>
</evidence>
<feature type="domain" description="FAD-binding PCMH-type" evidence="17">
    <location>
        <begin position="17"/>
        <end position="180"/>
    </location>
</feature>
<dbReference type="InterPro" id="IPR016169">
    <property type="entry name" value="FAD-bd_PCMH_sub2"/>
</dbReference>
<evidence type="ECO:0000256" key="12">
    <source>
        <dbReference type="ARBA" id="ARBA00023002"/>
    </source>
</evidence>
<dbReference type="Gene3D" id="3.30.43.10">
    <property type="entry name" value="Uridine Diphospho-n-acetylenolpyruvylglucosamine Reductase, domain 2"/>
    <property type="match status" value="1"/>
</dbReference>
<dbReference type="Gene3D" id="3.30.465.10">
    <property type="match status" value="1"/>
</dbReference>
<organism evidence="18 19">
    <name type="scientific">Candidatus Amesbacteria bacterium GW2011_GWC1_48_10</name>
    <dbReference type="NCBI Taxonomy" id="1618365"/>
    <lineage>
        <taxon>Bacteria</taxon>
        <taxon>Candidatus Amesiibacteriota</taxon>
    </lineage>
</organism>
<dbReference type="InterPro" id="IPR016167">
    <property type="entry name" value="FAD-bd_PCMH_sub1"/>
</dbReference>
<dbReference type="SUPFAM" id="SSF56176">
    <property type="entry name" value="FAD-binding/transporter-associated domain-like"/>
    <property type="match status" value="1"/>
</dbReference>
<dbReference type="GO" id="GO:0051301">
    <property type="term" value="P:cell division"/>
    <property type="evidence" value="ECO:0007669"/>
    <property type="project" value="UniProtKB-KW"/>
</dbReference>
<keyword evidence="6 16" id="KW-0132">Cell division</keyword>
<evidence type="ECO:0000256" key="10">
    <source>
        <dbReference type="ARBA" id="ARBA00022960"/>
    </source>
</evidence>
<keyword evidence="13 16" id="KW-0131">Cell cycle</keyword>
<dbReference type="NCBIfam" id="TIGR00179">
    <property type="entry name" value="murB"/>
    <property type="match status" value="1"/>
</dbReference>
<keyword evidence="14 16" id="KW-0961">Cell wall biogenesis/degradation</keyword>
<evidence type="ECO:0000256" key="11">
    <source>
        <dbReference type="ARBA" id="ARBA00022984"/>
    </source>
</evidence>
<evidence type="ECO:0000256" key="6">
    <source>
        <dbReference type="ARBA" id="ARBA00022618"/>
    </source>
</evidence>
<evidence type="ECO:0000256" key="16">
    <source>
        <dbReference type="HAMAP-Rule" id="MF_00037"/>
    </source>
</evidence>
<evidence type="ECO:0000313" key="19">
    <source>
        <dbReference type="Proteomes" id="UP000034877"/>
    </source>
</evidence>
<dbReference type="InterPro" id="IPR016166">
    <property type="entry name" value="FAD-bd_PCMH"/>
</dbReference>
<evidence type="ECO:0000256" key="8">
    <source>
        <dbReference type="ARBA" id="ARBA00022827"/>
    </source>
</evidence>
<dbReference type="PANTHER" id="PTHR21071">
    <property type="entry name" value="UDP-N-ACETYLENOLPYRUVOYLGLUCOSAMINE REDUCTASE"/>
    <property type="match status" value="1"/>
</dbReference>
<sequence>MYNLTVVDLSSYNTLRISAKASNLIEINTADDINKLPPENVFFLGSGANILFTKDFPGTIAKIKLSGIKVLKETNTDVLIEVAAGENWHDFVTWAVDHNLSGIENMALIPGTVGAAAIGNIAAYGGNQEDIFASLQATNIKTQKNQEFSKTDMQFGYRNSFLRQHPDYLVTSVTYRLSKTAHLNTSYHATRHASLLSTLNQINTPPFTIRHVFDAVVKIRSEKLPDPKLVGTAGSFFKNPVVSKEKFHQLKQQIPDLLAYPTEKLSYIDPEEQSEYVKVSIGRALDELGWRGKRIGNVGTFPQHALVIVTYPGATGQEVYQFAEMMRANVKKNFDINLEYEVVII</sequence>
<keyword evidence="8 16" id="KW-0274">FAD</keyword>
<comment type="function">
    <text evidence="2 16">Cell wall formation.</text>
</comment>
<keyword evidence="7 16" id="KW-0285">Flavoprotein</keyword>
<dbReference type="EMBL" id="LCPE01000018">
    <property type="protein sequence ID" value="KKU93705.1"/>
    <property type="molecule type" value="Genomic_DNA"/>
</dbReference>
<dbReference type="GO" id="GO:0071555">
    <property type="term" value="P:cell wall organization"/>
    <property type="evidence" value="ECO:0007669"/>
    <property type="project" value="UniProtKB-KW"/>
</dbReference>
<feature type="active site" evidence="16">
    <location>
        <position position="158"/>
    </location>
</feature>
<dbReference type="InterPro" id="IPR036635">
    <property type="entry name" value="MurB_C_sf"/>
</dbReference>
<dbReference type="Pfam" id="PF02873">
    <property type="entry name" value="MurB_C"/>
    <property type="match status" value="1"/>
</dbReference>
<keyword evidence="5 16" id="KW-0963">Cytoplasm</keyword>
<evidence type="ECO:0000259" key="17">
    <source>
        <dbReference type="PROSITE" id="PS51387"/>
    </source>
</evidence>
<comment type="catalytic activity">
    <reaction evidence="15 16">
        <text>UDP-N-acetyl-alpha-D-muramate + NADP(+) = UDP-N-acetyl-3-O-(1-carboxyvinyl)-alpha-D-glucosamine + NADPH + H(+)</text>
        <dbReference type="Rhea" id="RHEA:12248"/>
        <dbReference type="ChEBI" id="CHEBI:15378"/>
        <dbReference type="ChEBI" id="CHEBI:57783"/>
        <dbReference type="ChEBI" id="CHEBI:58349"/>
        <dbReference type="ChEBI" id="CHEBI:68483"/>
        <dbReference type="ChEBI" id="CHEBI:70757"/>
        <dbReference type="EC" id="1.3.1.98"/>
    </reaction>
</comment>
<dbReference type="GO" id="GO:0071949">
    <property type="term" value="F:FAD binding"/>
    <property type="evidence" value="ECO:0007669"/>
    <property type="project" value="InterPro"/>
</dbReference>
<name>A0A0G1XHB4_9BACT</name>
<dbReference type="GO" id="GO:0008762">
    <property type="term" value="F:UDP-N-acetylmuramate dehydrogenase activity"/>
    <property type="evidence" value="ECO:0007669"/>
    <property type="project" value="UniProtKB-UniRule"/>
</dbReference>
<proteinExistence type="inferred from homology"/>
<accession>A0A0G1XHB4</accession>
<dbReference type="InterPro" id="IPR003170">
    <property type="entry name" value="MurB"/>
</dbReference>
<comment type="caution">
    <text evidence="18">The sequence shown here is derived from an EMBL/GenBank/DDBJ whole genome shotgun (WGS) entry which is preliminary data.</text>
</comment>
<evidence type="ECO:0000256" key="4">
    <source>
        <dbReference type="ARBA" id="ARBA00004752"/>
    </source>
</evidence>
<gene>
    <name evidence="16" type="primary">murB</name>
    <name evidence="18" type="ORF">UY22_C0018G0012</name>
</gene>
<dbReference type="HAMAP" id="MF_00037">
    <property type="entry name" value="MurB"/>
    <property type="match status" value="1"/>
</dbReference>
<dbReference type="Proteomes" id="UP000034877">
    <property type="component" value="Unassembled WGS sequence"/>
</dbReference>
<evidence type="ECO:0000256" key="2">
    <source>
        <dbReference type="ARBA" id="ARBA00003921"/>
    </source>
</evidence>
<dbReference type="InterPro" id="IPR036318">
    <property type="entry name" value="FAD-bd_PCMH-like_sf"/>
</dbReference>
<dbReference type="Gene3D" id="3.90.78.10">
    <property type="entry name" value="UDP-N-acetylenolpyruvoylglucosamine reductase, C-terminal domain"/>
    <property type="match status" value="1"/>
</dbReference>
<comment type="subcellular location">
    <subcellularLocation>
        <location evidence="3 16">Cytoplasm</location>
    </subcellularLocation>
</comment>
<feature type="active site" description="Proton donor" evidence="16">
    <location>
        <position position="235"/>
    </location>
</feature>
<evidence type="ECO:0000256" key="3">
    <source>
        <dbReference type="ARBA" id="ARBA00004496"/>
    </source>
</evidence>
<evidence type="ECO:0000256" key="9">
    <source>
        <dbReference type="ARBA" id="ARBA00022857"/>
    </source>
</evidence>
<dbReference type="GO" id="GO:0009252">
    <property type="term" value="P:peptidoglycan biosynthetic process"/>
    <property type="evidence" value="ECO:0007669"/>
    <property type="project" value="UniProtKB-UniRule"/>
</dbReference>
<evidence type="ECO:0000313" key="18">
    <source>
        <dbReference type="EMBL" id="KKU93705.1"/>
    </source>
</evidence>
<dbReference type="Pfam" id="PF01565">
    <property type="entry name" value="FAD_binding_4"/>
    <property type="match status" value="1"/>
</dbReference>
<comment type="similarity">
    <text evidence="16">Belongs to the MurB family.</text>
</comment>
<dbReference type="SUPFAM" id="SSF56194">
    <property type="entry name" value="Uridine diphospho-N-Acetylenolpyruvylglucosamine reductase, MurB, C-terminal domain"/>
    <property type="match status" value="1"/>
</dbReference>
<keyword evidence="10 16" id="KW-0133">Cell shape</keyword>
<keyword evidence="9 16" id="KW-0521">NADP</keyword>
<dbReference type="PROSITE" id="PS51387">
    <property type="entry name" value="FAD_PCMH"/>
    <property type="match status" value="1"/>
</dbReference>
<keyword evidence="12 16" id="KW-0560">Oxidoreductase</keyword>
<dbReference type="PATRIC" id="fig|1618365.3.peg.484"/>
<dbReference type="UniPathway" id="UPA00219"/>
<comment type="cofactor">
    <cofactor evidence="1 16">
        <name>FAD</name>
        <dbReference type="ChEBI" id="CHEBI:57692"/>
    </cofactor>
</comment>
<dbReference type="PANTHER" id="PTHR21071:SF4">
    <property type="entry name" value="UDP-N-ACETYLENOLPYRUVOYLGLUCOSAMINE REDUCTASE"/>
    <property type="match status" value="1"/>
</dbReference>
<protein>
    <recommendedName>
        <fullName evidence="16">UDP-N-acetylenolpyruvoylglucosamine reductase</fullName>
        <ecNumber evidence="16">1.3.1.98</ecNumber>
    </recommendedName>
    <alternativeName>
        <fullName evidence="16">UDP-N-acetylmuramate dehydrogenase</fullName>
    </alternativeName>
</protein>
<reference evidence="18 19" key="1">
    <citation type="journal article" date="2015" name="Nature">
        <title>rRNA introns, odd ribosomes, and small enigmatic genomes across a large radiation of phyla.</title>
        <authorList>
            <person name="Brown C.T."/>
            <person name="Hug L.A."/>
            <person name="Thomas B.C."/>
            <person name="Sharon I."/>
            <person name="Castelle C.J."/>
            <person name="Singh A."/>
            <person name="Wilkins M.J."/>
            <person name="Williams K.H."/>
            <person name="Banfield J.F."/>
        </authorList>
    </citation>
    <scope>NUCLEOTIDE SEQUENCE [LARGE SCALE GENOMIC DNA]</scope>
</reference>
<feature type="active site" evidence="16">
    <location>
        <position position="341"/>
    </location>
</feature>